<evidence type="ECO:0000313" key="1">
    <source>
        <dbReference type="EMBL" id="ADN16460.1"/>
    </source>
</evidence>
<proteinExistence type="predicted"/>
<gene>
    <name evidence="1" type="ordered locus">Cyan7822_4550</name>
</gene>
<dbReference type="KEGG" id="cyj:Cyan7822_4550"/>
<dbReference type="EMBL" id="CP002198">
    <property type="protein sequence ID" value="ADN16460.1"/>
    <property type="molecule type" value="Genomic_DNA"/>
</dbReference>
<dbReference type="STRING" id="497965.Cyan7822_4550"/>
<reference evidence="2" key="1">
    <citation type="journal article" date="2011" name="MBio">
        <title>Novel metabolic attributes of the genus Cyanothece, comprising a group of unicellular nitrogen-fixing Cyanobacteria.</title>
        <authorList>
            <person name="Bandyopadhyay A."/>
            <person name="Elvitigala T."/>
            <person name="Welsh E."/>
            <person name="Stockel J."/>
            <person name="Liberton M."/>
            <person name="Min H."/>
            <person name="Sherman L.A."/>
            <person name="Pakrasi H.B."/>
        </authorList>
    </citation>
    <scope>NUCLEOTIDE SEQUENCE [LARGE SCALE GENOMIC DNA]</scope>
    <source>
        <strain evidence="2">PCC 7822</strain>
    </source>
</reference>
<dbReference type="Proteomes" id="UP000008206">
    <property type="component" value="Chromosome"/>
</dbReference>
<dbReference type="HOGENOM" id="CLU_3134741_0_0_3"/>
<keyword evidence="2" id="KW-1185">Reference proteome</keyword>
<organism evidence="1 2">
    <name type="scientific">Gloeothece verrucosa (strain PCC 7822)</name>
    <name type="common">Cyanothece sp. (strain PCC 7822)</name>
    <dbReference type="NCBI Taxonomy" id="497965"/>
    <lineage>
        <taxon>Bacteria</taxon>
        <taxon>Bacillati</taxon>
        <taxon>Cyanobacteriota</taxon>
        <taxon>Cyanophyceae</taxon>
        <taxon>Oscillatoriophycideae</taxon>
        <taxon>Chroococcales</taxon>
        <taxon>Aphanothecaceae</taxon>
        <taxon>Gloeothece</taxon>
        <taxon>Gloeothece verrucosa</taxon>
    </lineage>
</organism>
<accession>E0UCZ5</accession>
<evidence type="ECO:0000313" key="2">
    <source>
        <dbReference type="Proteomes" id="UP000008206"/>
    </source>
</evidence>
<protein>
    <submittedName>
        <fullName evidence="1">Uncharacterized protein</fullName>
    </submittedName>
</protein>
<name>E0UCZ5_GLOV7</name>
<sequence length="49" mass="5487">MTPSTGRNLLLSQGIIISLEKMLVYKRKIVFLSGEKLPVLIILAVDSTW</sequence>
<dbReference type="RefSeq" id="WP_013324507.1">
    <property type="nucleotide sequence ID" value="NC_014501.1"/>
</dbReference>
<dbReference type="AlphaFoldDB" id="E0UCZ5"/>